<dbReference type="Pfam" id="PF13338">
    <property type="entry name" value="AbiEi_4"/>
    <property type="match status" value="1"/>
</dbReference>
<proteinExistence type="predicted"/>
<accession>A0ABS2RHA8</accession>
<keyword evidence="3" id="KW-1185">Reference proteome</keyword>
<sequence>MDVPLLLSAAAANGGFVTRAQALDCGWLDRDLRAASRSGLLLRLRQGAYVFADQHRLLDRAGRHAVLARAVVHQQRGSVALAGPSAAAIRGLSVYGQDLEAVHIIRLDGTSSRDEAGICHHRLPLGIDEDLEQIGRVWVTTLARTVWDVACMSTLTAGVCTADSALRLHPALGEELLAHAPGYRRRPGSRVARLALSLADGGSESEGESVTRLQCYRHGIPRPTLQYEVFSTSGRLIGRSDFHWPEYRHLGEFDGEVKYQRFLREGESASDAVVREKIREDGMRAQRLGMSRFTWSGVMPANAAATMRQLRRDLEQSRSLYTNGRVVIPL</sequence>
<feature type="domain" description="AbiEi antitoxin N-terminal" evidence="1">
    <location>
        <begin position="6"/>
        <end position="52"/>
    </location>
</feature>
<gene>
    <name evidence="2" type="ORF">JOE57_000502</name>
</gene>
<dbReference type="EMBL" id="JAFBCF010000001">
    <property type="protein sequence ID" value="MBM7797581.1"/>
    <property type="molecule type" value="Genomic_DNA"/>
</dbReference>
<dbReference type="RefSeq" id="WP_204916245.1">
    <property type="nucleotide sequence ID" value="NZ_BAAAQP010000011.1"/>
</dbReference>
<evidence type="ECO:0000259" key="1">
    <source>
        <dbReference type="Pfam" id="PF13338"/>
    </source>
</evidence>
<comment type="caution">
    <text evidence="2">The sequence shown here is derived from an EMBL/GenBank/DDBJ whole genome shotgun (WGS) entry which is preliminary data.</text>
</comment>
<dbReference type="InterPro" id="IPR025159">
    <property type="entry name" value="AbiEi_N"/>
</dbReference>
<organism evidence="2 3">
    <name type="scientific">Microlunatus panaciterrae</name>
    <dbReference type="NCBI Taxonomy" id="400768"/>
    <lineage>
        <taxon>Bacteria</taxon>
        <taxon>Bacillati</taxon>
        <taxon>Actinomycetota</taxon>
        <taxon>Actinomycetes</taxon>
        <taxon>Propionibacteriales</taxon>
        <taxon>Propionibacteriaceae</taxon>
        <taxon>Microlunatus</taxon>
    </lineage>
</organism>
<reference evidence="2 3" key="1">
    <citation type="submission" date="2021-01" db="EMBL/GenBank/DDBJ databases">
        <title>Sequencing the genomes of 1000 actinobacteria strains.</title>
        <authorList>
            <person name="Klenk H.-P."/>
        </authorList>
    </citation>
    <scope>NUCLEOTIDE SEQUENCE [LARGE SCALE GENOMIC DNA]</scope>
    <source>
        <strain evidence="2 3">DSM 18662</strain>
    </source>
</reference>
<protein>
    <recommendedName>
        <fullName evidence="1">AbiEi antitoxin N-terminal domain-containing protein</fullName>
    </recommendedName>
</protein>
<evidence type="ECO:0000313" key="2">
    <source>
        <dbReference type="EMBL" id="MBM7797581.1"/>
    </source>
</evidence>
<dbReference type="Proteomes" id="UP000704762">
    <property type="component" value="Unassembled WGS sequence"/>
</dbReference>
<evidence type="ECO:0000313" key="3">
    <source>
        <dbReference type="Proteomes" id="UP000704762"/>
    </source>
</evidence>
<name>A0ABS2RHA8_9ACTN</name>